<dbReference type="PANTHER" id="PTHR35368">
    <property type="entry name" value="HYDROPEROXIDE REDUCTASE"/>
    <property type="match status" value="1"/>
</dbReference>
<dbReference type="InterPro" id="IPR003718">
    <property type="entry name" value="OsmC/Ohr_fam"/>
</dbReference>
<dbReference type="PANTHER" id="PTHR35368:SF1">
    <property type="entry name" value="HYDROPEROXIDE REDUCTASE"/>
    <property type="match status" value="1"/>
</dbReference>
<sequence length="193" mass="20216">MTITAETTTNTDTNTGRTALISAGDRADRLTSAGQAWNERIVSSAKNAQLTFSAEGTAQGSVSSVITAGNHTFTVGEPTPLAGDDVAPSPVEYALGALISCQIVVYRLYAHNLGLTIDSLDVRAEGDLNVQGLFGAAEAVRPGFSAVRVIVDITGPDSDEAYQELQTTVDAHCPVFDIFTNPTPIDVTVTKTN</sequence>
<dbReference type="InterPro" id="IPR015946">
    <property type="entry name" value="KH_dom-like_a/b"/>
</dbReference>
<dbReference type="InterPro" id="IPR036102">
    <property type="entry name" value="OsmC/Ohrsf"/>
</dbReference>
<accession>A0A2H1J501</accession>
<organism evidence="1 2">
    <name type="scientific">Brevibacterium antiquum</name>
    <dbReference type="NCBI Taxonomy" id="234835"/>
    <lineage>
        <taxon>Bacteria</taxon>
        <taxon>Bacillati</taxon>
        <taxon>Actinomycetota</taxon>
        <taxon>Actinomycetes</taxon>
        <taxon>Micrococcales</taxon>
        <taxon>Brevibacteriaceae</taxon>
        <taxon>Brevibacterium</taxon>
    </lineage>
</organism>
<keyword evidence="2" id="KW-1185">Reference proteome</keyword>
<reference evidence="2" key="1">
    <citation type="submission" date="2017-03" db="EMBL/GenBank/DDBJ databases">
        <authorList>
            <person name="Monnet C."/>
        </authorList>
    </citation>
    <scope>NUCLEOTIDE SEQUENCE [LARGE SCALE GENOMIC DNA]</scope>
    <source>
        <strain evidence="2">P10</strain>
    </source>
</reference>
<dbReference type="Pfam" id="PF02566">
    <property type="entry name" value="OsmC"/>
    <property type="match status" value="1"/>
</dbReference>
<name>A0A2H1J501_9MICO</name>
<dbReference type="Proteomes" id="UP000234342">
    <property type="component" value="Unassembled WGS sequence"/>
</dbReference>
<dbReference type="InterPro" id="IPR052924">
    <property type="entry name" value="OsmC/Ohr_hydroprdx_reductase"/>
</dbReference>
<gene>
    <name evidence="1" type="ORF">BANT10_01643</name>
</gene>
<evidence type="ECO:0000313" key="1">
    <source>
        <dbReference type="EMBL" id="SMX82536.1"/>
    </source>
</evidence>
<dbReference type="SUPFAM" id="SSF82784">
    <property type="entry name" value="OsmC-like"/>
    <property type="match status" value="1"/>
</dbReference>
<dbReference type="AlphaFoldDB" id="A0A2H1J501"/>
<proteinExistence type="predicted"/>
<dbReference type="Gene3D" id="3.30.300.20">
    <property type="match status" value="1"/>
</dbReference>
<evidence type="ECO:0000313" key="2">
    <source>
        <dbReference type="Proteomes" id="UP000234342"/>
    </source>
</evidence>
<dbReference type="RefSeq" id="WP_101642950.1">
    <property type="nucleotide sequence ID" value="NZ_FXZE01000005.1"/>
</dbReference>
<protein>
    <submittedName>
        <fullName evidence="1">Uncharacterized OsmC-related protein</fullName>
    </submittedName>
</protein>
<dbReference type="EMBL" id="FXZE01000005">
    <property type="protein sequence ID" value="SMX82536.1"/>
    <property type="molecule type" value="Genomic_DNA"/>
</dbReference>